<evidence type="ECO:0000256" key="12">
    <source>
        <dbReference type="ARBA" id="ARBA00023211"/>
    </source>
</evidence>
<dbReference type="PROSITE" id="PS51462">
    <property type="entry name" value="NUDIX"/>
    <property type="match status" value="1"/>
</dbReference>
<dbReference type="Pfam" id="PF09494">
    <property type="entry name" value="Slx4"/>
    <property type="match status" value="1"/>
</dbReference>
<dbReference type="PANTHER" id="PTHR12318">
    <property type="entry name" value="TESTOSTERONE-REGULATED PROTEIN RP2"/>
    <property type="match status" value="1"/>
</dbReference>
<feature type="domain" description="Nudix hydrolase" evidence="17">
    <location>
        <begin position="897"/>
        <end position="1095"/>
    </location>
</feature>
<dbReference type="GO" id="GO:0003677">
    <property type="term" value="F:DNA binding"/>
    <property type="evidence" value="ECO:0007669"/>
    <property type="project" value="InterPro"/>
</dbReference>
<comment type="subcellular location">
    <subcellularLocation>
        <location evidence="3 15">Nucleus</location>
    </subcellularLocation>
</comment>
<feature type="compositionally biased region" description="Basic residues" evidence="16">
    <location>
        <begin position="344"/>
        <end position="361"/>
    </location>
</feature>
<dbReference type="CDD" id="cd18870">
    <property type="entry name" value="NUDIX_AcylCoAdiphos_Nudt19"/>
    <property type="match status" value="1"/>
</dbReference>
<dbReference type="Gene3D" id="3.90.79.10">
    <property type="entry name" value="Nucleoside Triphosphate Pyrophosphohydrolase"/>
    <property type="match status" value="1"/>
</dbReference>
<feature type="region of interest" description="Disordered" evidence="16">
    <location>
        <begin position="1"/>
        <end position="30"/>
    </location>
</feature>
<keyword evidence="5 15" id="KW-0597">Phosphoprotein</keyword>
<dbReference type="InterPro" id="IPR017956">
    <property type="entry name" value="AT_hook_DNA-bd_motif"/>
</dbReference>
<feature type="region of interest" description="Disordered" evidence="16">
    <location>
        <begin position="870"/>
        <end position="903"/>
    </location>
</feature>
<evidence type="ECO:0000256" key="14">
    <source>
        <dbReference type="ARBA" id="ARBA00029496"/>
    </source>
</evidence>
<dbReference type="GO" id="GO:0046872">
    <property type="term" value="F:metal ion binding"/>
    <property type="evidence" value="ECO:0007669"/>
    <property type="project" value="UniProtKB-KW"/>
</dbReference>
<evidence type="ECO:0000313" key="19">
    <source>
        <dbReference type="Proteomes" id="UP000266272"/>
    </source>
</evidence>
<evidence type="ECO:0000256" key="13">
    <source>
        <dbReference type="ARBA" id="ARBA00023242"/>
    </source>
</evidence>
<evidence type="ECO:0000256" key="1">
    <source>
        <dbReference type="ARBA" id="ARBA00001936"/>
    </source>
</evidence>
<evidence type="ECO:0000313" key="18">
    <source>
        <dbReference type="EMBL" id="RFU73582.1"/>
    </source>
</evidence>
<reference evidence="18 19" key="1">
    <citation type="journal article" date="2018" name="PLoS Pathog.">
        <title>Evolution of structural diversity of trichothecenes, a family of toxins produced by plant pathogenic and entomopathogenic fungi.</title>
        <authorList>
            <person name="Proctor R.H."/>
            <person name="McCormick S.P."/>
            <person name="Kim H.S."/>
            <person name="Cardoza R.E."/>
            <person name="Stanley A.M."/>
            <person name="Lindo L."/>
            <person name="Kelly A."/>
            <person name="Brown D.W."/>
            <person name="Lee T."/>
            <person name="Vaughan M.M."/>
            <person name="Alexander N.J."/>
            <person name="Busman M."/>
            <person name="Gutierrez S."/>
        </authorList>
    </citation>
    <scope>NUCLEOTIDE SEQUENCE [LARGE SCALE GENOMIC DNA]</scope>
    <source>
        <strain evidence="18 19">IBT 40837</strain>
    </source>
</reference>
<dbReference type="Proteomes" id="UP000266272">
    <property type="component" value="Unassembled WGS sequence"/>
</dbReference>
<keyword evidence="13 15" id="KW-0539">Nucleus</keyword>
<evidence type="ECO:0000256" key="10">
    <source>
        <dbReference type="ARBA" id="ARBA00023172"/>
    </source>
</evidence>
<dbReference type="InterPro" id="IPR027784">
    <property type="entry name" value="Slx4_ascomycetes"/>
</dbReference>
<evidence type="ECO:0000256" key="16">
    <source>
        <dbReference type="SAM" id="MobiDB-lite"/>
    </source>
</evidence>
<dbReference type="InterPro" id="IPR039121">
    <property type="entry name" value="NUDT19"/>
</dbReference>
<accession>A0A395NBT9</accession>
<name>A0A395NBT9_TRIAR</name>
<evidence type="ECO:0000256" key="8">
    <source>
        <dbReference type="ARBA" id="ARBA00022801"/>
    </source>
</evidence>
<dbReference type="PRINTS" id="PR00929">
    <property type="entry name" value="ATHOOK"/>
</dbReference>
<feature type="compositionally biased region" description="Pro residues" evidence="16">
    <location>
        <begin position="653"/>
        <end position="665"/>
    </location>
</feature>
<dbReference type="OrthoDB" id="1695362at2759"/>
<evidence type="ECO:0000256" key="15">
    <source>
        <dbReference type="HAMAP-Rule" id="MF_03110"/>
    </source>
</evidence>
<feature type="region of interest" description="Disordered" evidence="16">
    <location>
        <begin position="61"/>
        <end position="231"/>
    </location>
</feature>
<evidence type="ECO:0000256" key="2">
    <source>
        <dbReference type="ARBA" id="ARBA00001946"/>
    </source>
</evidence>
<dbReference type="GO" id="GO:0006281">
    <property type="term" value="P:DNA repair"/>
    <property type="evidence" value="ECO:0007669"/>
    <property type="project" value="UniProtKB-UniRule"/>
</dbReference>
<evidence type="ECO:0000256" key="9">
    <source>
        <dbReference type="ARBA" id="ARBA00022842"/>
    </source>
</evidence>
<evidence type="ECO:0000256" key="7">
    <source>
        <dbReference type="ARBA" id="ARBA00022763"/>
    </source>
</evidence>
<dbReference type="InterPro" id="IPR000086">
    <property type="entry name" value="NUDIX_hydrolase_dom"/>
</dbReference>
<evidence type="ECO:0000256" key="4">
    <source>
        <dbReference type="ARBA" id="ARBA00006661"/>
    </source>
</evidence>
<keyword evidence="12" id="KW-0464">Manganese</keyword>
<dbReference type="SUPFAM" id="SSF55811">
    <property type="entry name" value="Nudix"/>
    <property type="match status" value="1"/>
</dbReference>
<comment type="similarity">
    <text evidence="4 15">Belongs to the SLX4 family.</text>
</comment>
<keyword evidence="10 15" id="KW-0233">DNA recombination</keyword>
<feature type="compositionally biased region" description="Polar residues" evidence="16">
    <location>
        <begin position="873"/>
        <end position="882"/>
    </location>
</feature>
<proteinExistence type="inferred from homology"/>
<comment type="caution">
    <text evidence="18">The sequence shown here is derived from an EMBL/GenBank/DDBJ whole genome shotgun (WGS) entry which is preliminary data.</text>
</comment>
<keyword evidence="6" id="KW-0479">Metal-binding</keyword>
<comment type="subunit">
    <text evidence="15">Forms a heterodimer with SLX1.</text>
</comment>
<sequence length="1227" mass="134534">MASPNAFLPSPSRSARQTSHLLRSSSPDLPAIRDIFSRGAKNRPPKTDDAALVISSDEETTITNAANKGHAKPLSAGPTPSFSNRPSIVDADDSSLCIIDPPTMHDADSRTNYGVPPKFRSQSSSPAKDQPWKMFKSKTDDSMNETADAKMTETEDTGPASAQQTIDDASSAREKSTRSDNDINEPLRLEPAMVRRLDWTPPSNKTTIIPKLGSPVLEGSRSSGEPHEATKSFEQVLEAYKCTEKPQQDVLVPFDEETSILRKRKLVELVTTTAAPEGLSTESKGKPPVKQKAPKKRPRTITELATSAYRAPDPVEPTAIVPDLATTSTSNELDDPTTKEGPKAKPRKKTSKATARKKKKPSPPPRPILLPPAEALQEVARQDFVFGTSSQLAIENSPTFLRDLQAAMRRSNRVDYIDLDTPLNSDPIEPPERKRLWGAGARDVDGDLFDLEMSKIMERSSQLLPALSDDDPFGYTGGDKKAALSTANPIEVGSRLQSKSLVTTADTLYPKAAEPMEDIKDDSVFIGNDILIGSPLQRRFRPASGSKSLEAPGPSDNGDLDLDQHHDSKPSFELFTDAQLSKEIASYGFKAVKSRQAKIALLEQCWQGKNHREQPGSKRMFATSATTDESALNNVKTPRGRPRKNSASTPEAQEPPPSAQPPVSPLKPRGRPKKTTATAKRTTADSAKGKRASSKTSAEASTRRRRKPKSAKVVIEIPDSASDSDGNLSPRPVSSPDSAFSPPPVDLALSVMDDTDPSLSLSQTEDWSLSFEYITRAVKSAPRTTDPMNPSWHEKILLYDPIVLEDLTTWLNCGQLTRVGFDGEVSTMEVKQWPLSHRVSNLASPAQRPIIERLRPAHLGTTIMASKPPTWTRLYSSPASTSQKEKDPAAAKKPIPEPRPSSSIVLLSPTNEVLLLHRVKTSTSFASAHVFPGGNLDAFHDGDIPAPGAQDRHRDGPAYRLGAIRECFEETGILLAKKDGRLVDLPQQERDEARKRIHGSQIKFADWLKSIDAEADLDGLVPFTRWLTPVGVPKRFTTQMYLYLIPISRTGVPSEMLVPTPDGGVEHTEALFAPPQAFLSRVASNEIILFPPQYYILTLLTKFLKGPTASVEEGPIYYTRQRRELLKFLKATPTADTDKGKEHATAKISWADKVISPYHLFVRKSDKRVVLGLEKPGLELKDSDRGGDWERVVLVSFGKAGPSQVEVRLREDVLKEERESASEGSKL</sequence>
<organism evidence="18 19">
    <name type="scientific">Trichoderma arundinaceum</name>
    <dbReference type="NCBI Taxonomy" id="490622"/>
    <lineage>
        <taxon>Eukaryota</taxon>
        <taxon>Fungi</taxon>
        <taxon>Dikarya</taxon>
        <taxon>Ascomycota</taxon>
        <taxon>Pezizomycotina</taxon>
        <taxon>Sordariomycetes</taxon>
        <taxon>Hypocreomycetidae</taxon>
        <taxon>Hypocreales</taxon>
        <taxon>Hypocreaceae</taxon>
        <taxon>Trichoderma</taxon>
    </lineage>
</organism>
<feature type="compositionally biased region" description="Low complexity" evidence="16">
    <location>
        <begin position="675"/>
        <end position="686"/>
    </location>
</feature>
<dbReference type="STRING" id="490622.A0A395NBT9"/>
<feature type="compositionally biased region" description="Polar residues" evidence="16">
    <location>
        <begin position="11"/>
        <end position="27"/>
    </location>
</feature>
<keyword evidence="9" id="KW-0460">Magnesium</keyword>
<feature type="compositionally biased region" description="Basic residues" evidence="16">
    <location>
        <begin position="287"/>
        <end position="299"/>
    </location>
</feature>
<evidence type="ECO:0000256" key="11">
    <source>
        <dbReference type="ARBA" id="ARBA00023204"/>
    </source>
</evidence>
<evidence type="ECO:0000256" key="5">
    <source>
        <dbReference type="ARBA" id="ARBA00022553"/>
    </source>
</evidence>
<protein>
    <recommendedName>
        <fullName evidence="14 15">Structure-specific endonuclease subunit SLX4</fullName>
    </recommendedName>
</protein>
<feature type="compositionally biased region" description="Basic and acidic residues" evidence="16">
    <location>
        <begin position="883"/>
        <end position="896"/>
    </location>
</feature>
<dbReference type="AlphaFoldDB" id="A0A395NBT9"/>
<comment type="function">
    <text evidence="15">Regulatory subunit of the SLX1-SLX4 structure-specific endonuclease that resolves DNA secondary structures generated during DNA repair and recombination. Has endonuclease activity towards branched DNA substrates, introducing single-strand cuts in duplex DNA close to junctions with ss-DNA.</text>
</comment>
<feature type="compositionally biased region" description="Polar residues" evidence="16">
    <location>
        <begin position="623"/>
        <end position="636"/>
    </location>
</feature>
<feature type="compositionally biased region" description="Basic and acidic residues" evidence="16">
    <location>
        <begin position="170"/>
        <end position="198"/>
    </location>
</feature>
<dbReference type="CDD" id="cd22999">
    <property type="entry name" value="SAP_SLX4"/>
    <property type="match status" value="1"/>
</dbReference>
<dbReference type="InterPro" id="IPR018574">
    <property type="entry name" value="Structure-sp_endonuc_su_Slx4"/>
</dbReference>
<feature type="region of interest" description="Disordered" evidence="16">
    <location>
        <begin position="608"/>
        <end position="749"/>
    </location>
</feature>
<dbReference type="GO" id="GO:0006260">
    <property type="term" value="P:DNA replication"/>
    <property type="evidence" value="ECO:0007669"/>
    <property type="project" value="InterPro"/>
</dbReference>
<dbReference type="EMBL" id="PXOA01000631">
    <property type="protein sequence ID" value="RFU73582.1"/>
    <property type="molecule type" value="Genomic_DNA"/>
</dbReference>
<feature type="region of interest" description="Disordered" evidence="16">
    <location>
        <begin position="271"/>
        <end position="375"/>
    </location>
</feature>
<evidence type="ECO:0000256" key="6">
    <source>
        <dbReference type="ARBA" id="ARBA00022723"/>
    </source>
</evidence>
<dbReference type="InterPro" id="IPR015797">
    <property type="entry name" value="NUDIX_hydrolase-like_dom_sf"/>
</dbReference>
<comment type="PTM">
    <text evidence="15">Phosphorylated in response to DNA damage.</text>
</comment>
<dbReference type="GO" id="GO:0005739">
    <property type="term" value="C:mitochondrion"/>
    <property type="evidence" value="ECO:0007669"/>
    <property type="project" value="TreeGrafter"/>
</dbReference>
<dbReference type="GO" id="GO:0033557">
    <property type="term" value="C:Slx1-Slx4 complex"/>
    <property type="evidence" value="ECO:0007669"/>
    <property type="project" value="UniProtKB-UniRule"/>
</dbReference>
<evidence type="ECO:0000256" key="3">
    <source>
        <dbReference type="ARBA" id="ARBA00004123"/>
    </source>
</evidence>
<comment type="cofactor">
    <cofactor evidence="2">
        <name>Mg(2+)</name>
        <dbReference type="ChEBI" id="CHEBI:18420"/>
    </cofactor>
</comment>
<dbReference type="HAMAP" id="MF_03110">
    <property type="entry name" value="Endonuc_su_Slx4"/>
    <property type="match status" value="1"/>
</dbReference>
<comment type="cofactor">
    <cofactor evidence="1">
        <name>Mn(2+)</name>
        <dbReference type="ChEBI" id="CHEBI:29035"/>
    </cofactor>
</comment>
<evidence type="ECO:0000259" key="17">
    <source>
        <dbReference type="PROSITE" id="PS51462"/>
    </source>
</evidence>
<keyword evidence="11 15" id="KW-0234">DNA repair</keyword>
<keyword evidence="8" id="KW-0378">Hydrolase</keyword>
<keyword evidence="7 15" id="KW-0227">DNA damage</keyword>
<feature type="compositionally biased region" description="Basic and acidic residues" evidence="16">
    <location>
        <begin position="137"/>
        <end position="153"/>
    </location>
</feature>
<dbReference type="GO" id="GO:0017108">
    <property type="term" value="F:5'-flap endonuclease activity"/>
    <property type="evidence" value="ECO:0007669"/>
    <property type="project" value="InterPro"/>
</dbReference>
<keyword evidence="19" id="KW-1185">Reference proteome</keyword>
<dbReference type="PANTHER" id="PTHR12318:SF0">
    <property type="entry name" value="ACYL-COENZYME A DIPHOSPHATASE NUDT19"/>
    <property type="match status" value="1"/>
</dbReference>
<gene>
    <name evidence="15" type="primary">SLX4</name>
    <name evidence="18" type="ORF">TARUN_8673</name>
</gene>
<dbReference type="GO" id="GO:0016818">
    <property type="term" value="F:hydrolase activity, acting on acid anhydrides, in phosphorus-containing anhydrides"/>
    <property type="evidence" value="ECO:0007669"/>
    <property type="project" value="InterPro"/>
</dbReference>
<dbReference type="GO" id="GO:0006310">
    <property type="term" value="P:DNA recombination"/>
    <property type="evidence" value="ECO:0007669"/>
    <property type="project" value="UniProtKB-UniRule"/>
</dbReference>
<feature type="region of interest" description="Disordered" evidence="16">
    <location>
        <begin position="540"/>
        <end position="568"/>
    </location>
</feature>